<keyword evidence="1" id="KW-1133">Transmembrane helix</keyword>
<accession>A0AAW7XLQ5</accession>
<dbReference type="AlphaFoldDB" id="A0AAW7XLQ5"/>
<sequence length="156" mass="18105">MSVIFFISYWTYESWASNSPWFLKYFFLVLGLFFLLVSLKPKNRKGWVYFTADDYGLHFPSSSSQSDDPVFLDVAWKDVGNIKREKVYGNAYGVSIELKITQNEIDSHFYNEVRANKILGCSQMRGEYFVIAYGNNAFQKIPHAIEQLLAIKRANI</sequence>
<dbReference type="RefSeq" id="WP_303496734.1">
    <property type="nucleotide sequence ID" value="NZ_JAUOPG010000006.1"/>
</dbReference>
<dbReference type="Proteomes" id="UP001169862">
    <property type="component" value="Unassembled WGS sequence"/>
</dbReference>
<comment type="caution">
    <text evidence="2">The sequence shown here is derived from an EMBL/GenBank/DDBJ whole genome shotgun (WGS) entry which is preliminary data.</text>
</comment>
<feature type="transmembrane region" description="Helical" evidence="1">
    <location>
        <begin position="20"/>
        <end position="39"/>
    </location>
</feature>
<evidence type="ECO:0000313" key="3">
    <source>
        <dbReference type="EMBL" id="MDP2523819.1"/>
    </source>
</evidence>
<evidence type="ECO:0000313" key="2">
    <source>
        <dbReference type="EMBL" id="MDO6453967.1"/>
    </source>
</evidence>
<evidence type="ECO:0000313" key="5">
    <source>
        <dbReference type="Proteomes" id="UP001177341"/>
    </source>
</evidence>
<evidence type="ECO:0000313" key="4">
    <source>
        <dbReference type="Proteomes" id="UP001169862"/>
    </source>
</evidence>
<dbReference type="Proteomes" id="UP001177341">
    <property type="component" value="Unassembled WGS sequence"/>
</dbReference>
<reference evidence="2" key="1">
    <citation type="submission" date="2023-07" db="EMBL/GenBank/DDBJ databases">
        <title>Genome content predicts the carbon catabolic preferences of heterotrophic bacteria.</title>
        <authorList>
            <person name="Gralka M."/>
        </authorList>
    </citation>
    <scope>NUCLEOTIDE SEQUENCE</scope>
    <source>
        <strain evidence="3">5G01</strain>
        <strain evidence="2">I2M16</strain>
    </source>
</reference>
<keyword evidence="1" id="KW-0812">Transmembrane</keyword>
<protein>
    <submittedName>
        <fullName evidence="2">Uncharacterized protein</fullName>
    </submittedName>
</protein>
<keyword evidence="5" id="KW-1185">Reference proteome</keyword>
<organism evidence="2 4">
    <name type="scientific">Neptunomonas phycophila</name>
    <dbReference type="NCBI Taxonomy" id="1572645"/>
    <lineage>
        <taxon>Bacteria</taxon>
        <taxon>Pseudomonadati</taxon>
        <taxon>Pseudomonadota</taxon>
        <taxon>Gammaproteobacteria</taxon>
        <taxon>Oceanospirillales</taxon>
        <taxon>Oceanospirillaceae</taxon>
        <taxon>Neptunomonas</taxon>
    </lineage>
</organism>
<proteinExistence type="predicted"/>
<name>A0AAW7XLQ5_9GAMM</name>
<dbReference type="EMBL" id="JAUYVO010000010">
    <property type="protein sequence ID" value="MDP2523819.1"/>
    <property type="molecule type" value="Genomic_DNA"/>
</dbReference>
<dbReference type="EMBL" id="JAUOPG010000006">
    <property type="protein sequence ID" value="MDO6453967.1"/>
    <property type="molecule type" value="Genomic_DNA"/>
</dbReference>
<gene>
    <name evidence="2" type="ORF">Q4490_10365</name>
    <name evidence="3" type="ORF">Q8W30_14685</name>
</gene>
<evidence type="ECO:0000256" key="1">
    <source>
        <dbReference type="SAM" id="Phobius"/>
    </source>
</evidence>
<keyword evidence="1" id="KW-0472">Membrane</keyword>